<accession>A0A8D3B894</accession>
<dbReference type="GO" id="GO:0004843">
    <property type="term" value="F:cysteine-type deubiquitinase activity"/>
    <property type="evidence" value="ECO:0007669"/>
    <property type="project" value="UniProtKB-UniRule"/>
</dbReference>
<evidence type="ECO:0000256" key="4">
    <source>
        <dbReference type="ARBA" id="ARBA00022801"/>
    </source>
</evidence>
<dbReference type="PROSITE" id="PS00299">
    <property type="entry name" value="UBIQUITIN_1"/>
    <property type="match status" value="1"/>
</dbReference>
<dbReference type="Pfam" id="PF00443">
    <property type="entry name" value="UCH"/>
    <property type="match status" value="1"/>
</dbReference>
<dbReference type="CDD" id="cd02657">
    <property type="entry name" value="Peptidase_C19A"/>
    <property type="match status" value="1"/>
</dbReference>
<dbReference type="PROSITE" id="PS00972">
    <property type="entry name" value="USP_1"/>
    <property type="match status" value="1"/>
</dbReference>
<proteinExistence type="inferred from homology"/>
<dbReference type="InterPro" id="IPR018200">
    <property type="entry name" value="USP_CS"/>
</dbReference>
<evidence type="ECO:0000256" key="2">
    <source>
        <dbReference type="ARBA" id="ARBA00022670"/>
    </source>
</evidence>
<dbReference type="GO" id="GO:0016579">
    <property type="term" value="P:protein deubiquitination"/>
    <property type="evidence" value="ECO:0007669"/>
    <property type="project" value="InterPro"/>
</dbReference>
<dbReference type="SUPFAM" id="SSF54236">
    <property type="entry name" value="Ubiquitin-like"/>
    <property type="match status" value="1"/>
</dbReference>
<evidence type="ECO:0000313" key="8">
    <source>
        <dbReference type="Ensembl" id="ENSSMAP00000030086.2"/>
    </source>
</evidence>
<protein>
    <recommendedName>
        <fullName evidence="6">Ubiquitin carboxyl-terminal hydrolase</fullName>
        <ecNumber evidence="6">3.4.19.12</ecNumber>
    </recommendedName>
</protein>
<dbReference type="PANTHER" id="PTHR43982">
    <property type="entry name" value="UBIQUITIN CARBOXYL-TERMINAL HYDROLASE"/>
    <property type="match status" value="1"/>
</dbReference>
<dbReference type="AlphaFoldDB" id="A0A8D3B894"/>
<dbReference type="EC" id="3.4.19.12" evidence="6"/>
<dbReference type="SUPFAM" id="SSF54001">
    <property type="entry name" value="Cysteine proteinases"/>
    <property type="match status" value="1"/>
</dbReference>
<reference evidence="8" key="2">
    <citation type="submission" date="2025-08" db="UniProtKB">
        <authorList>
            <consortium name="Ensembl"/>
        </authorList>
    </citation>
    <scope>IDENTIFICATION</scope>
</reference>
<evidence type="ECO:0000256" key="3">
    <source>
        <dbReference type="ARBA" id="ARBA00022786"/>
    </source>
</evidence>
<evidence type="ECO:0000256" key="5">
    <source>
        <dbReference type="ARBA" id="ARBA00022807"/>
    </source>
</evidence>
<evidence type="ECO:0000259" key="7">
    <source>
        <dbReference type="PROSITE" id="PS50235"/>
    </source>
</evidence>
<keyword evidence="2 6" id="KW-0645">Protease</keyword>
<dbReference type="CDD" id="cd16104">
    <property type="entry name" value="Ubl_USP14_like"/>
    <property type="match status" value="1"/>
</dbReference>
<dbReference type="Proteomes" id="UP000694558">
    <property type="component" value="Chromosome 7"/>
</dbReference>
<reference evidence="8" key="1">
    <citation type="submission" date="2023-05" db="EMBL/GenBank/DDBJ databases">
        <title>High-quality long-read genome of Scophthalmus maximus.</title>
        <authorList>
            <person name="Lien S."/>
            <person name="Martinez P."/>
        </authorList>
    </citation>
    <scope>NUCLEOTIDE SEQUENCE [LARGE SCALE GENOMIC DNA]</scope>
</reference>
<dbReference type="FunFam" id="3.90.70.10:FF:000032">
    <property type="entry name" value="Ubiquitin carboxyl-terminal hydrolase 14"/>
    <property type="match status" value="1"/>
</dbReference>
<dbReference type="InterPro" id="IPR044635">
    <property type="entry name" value="UBP14-like"/>
</dbReference>
<gene>
    <name evidence="8" type="primary">usp14</name>
</gene>
<dbReference type="InterPro" id="IPR029071">
    <property type="entry name" value="Ubiquitin-like_domsf"/>
</dbReference>
<evidence type="ECO:0000256" key="1">
    <source>
        <dbReference type="ARBA" id="ARBA00000707"/>
    </source>
</evidence>
<dbReference type="InterPro" id="IPR028889">
    <property type="entry name" value="USP"/>
</dbReference>
<keyword evidence="4 6" id="KW-0378">Hydrolase</keyword>
<keyword evidence="3 6" id="KW-0833">Ubl conjugation pathway</keyword>
<dbReference type="PROSITE" id="PS00973">
    <property type="entry name" value="USP_2"/>
    <property type="match status" value="1"/>
</dbReference>
<dbReference type="InterPro" id="IPR038765">
    <property type="entry name" value="Papain-like_cys_pep_sf"/>
</dbReference>
<comment type="catalytic activity">
    <reaction evidence="1 6">
        <text>Thiol-dependent hydrolysis of ester, thioester, amide, peptide and isopeptide bonds formed by the C-terminal Gly of ubiquitin (a 76-residue protein attached to proteins as an intracellular targeting signal).</text>
        <dbReference type="EC" id="3.4.19.12"/>
    </reaction>
</comment>
<dbReference type="Ensembl" id="ENSSMAT00000030455.2">
    <property type="protein sequence ID" value="ENSSMAP00000030086.2"/>
    <property type="gene ID" value="ENSSMAG00000018437.2"/>
</dbReference>
<organism evidence="8 9">
    <name type="scientific">Scophthalmus maximus</name>
    <name type="common">Turbot</name>
    <name type="synonym">Psetta maxima</name>
    <dbReference type="NCBI Taxonomy" id="52904"/>
    <lineage>
        <taxon>Eukaryota</taxon>
        <taxon>Metazoa</taxon>
        <taxon>Chordata</taxon>
        <taxon>Craniata</taxon>
        <taxon>Vertebrata</taxon>
        <taxon>Euteleostomi</taxon>
        <taxon>Actinopterygii</taxon>
        <taxon>Neopterygii</taxon>
        <taxon>Teleostei</taxon>
        <taxon>Neoteleostei</taxon>
        <taxon>Acanthomorphata</taxon>
        <taxon>Carangaria</taxon>
        <taxon>Pleuronectiformes</taxon>
        <taxon>Pleuronectoidei</taxon>
        <taxon>Scophthalmidae</taxon>
        <taxon>Scophthalmus</taxon>
    </lineage>
</organism>
<dbReference type="Gene3D" id="3.10.20.90">
    <property type="entry name" value="Phosphatidylinositol 3-kinase Catalytic Subunit, Chain A, domain 1"/>
    <property type="match status" value="1"/>
</dbReference>
<evidence type="ECO:0000256" key="6">
    <source>
        <dbReference type="RuleBase" id="RU366025"/>
    </source>
</evidence>
<comment type="similarity">
    <text evidence="6">Belongs to the peptidase C19 family.</text>
</comment>
<name>A0A8D3B894_SCOMX</name>
<dbReference type="InterPro" id="IPR001394">
    <property type="entry name" value="Peptidase_C19_UCH"/>
</dbReference>
<keyword evidence="5 6" id="KW-0788">Thiol protease</keyword>
<dbReference type="GO" id="GO:0061136">
    <property type="term" value="P:regulation of proteasomal protein catabolic process"/>
    <property type="evidence" value="ECO:0007669"/>
    <property type="project" value="TreeGrafter"/>
</dbReference>
<dbReference type="GO" id="GO:0043161">
    <property type="term" value="P:proteasome-mediated ubiquitin-dependent protein catabolic process"/>
    <property type="evidence" value="ECO:0007669"/>
    <property type="project" value="InterPro"/>
</dbReference>
<dbReference type="PROSITE" id="PS50235">
    <property type="entry name" value="USP_3"/>
    <property type="match status" value="1"/>
</dbReference>
<dbReference type="Gene3D" id="3.90.70.10">
    <property type="entry name" value="Cysteine proteinases"/>
    <property type="match status" value="1"/>
</dbReference>
<dbReference type="GO" id="GO:0070628">
    <property type="term" value="F:proteasome binding"/>
    <property type="evidence" value="ECO:0007669"/>
    <property type="project" value="TreeGrafter"/>
</dbReference>
<dbReference type="PANTHER" id="PTHR43982:SF1">
    <property type="entry name" value="UBIQUITIN CARBOXYL-TERMINAL HYDROLASE 14"/>
    <property type="match status" value="1"/>
</dbReference>
<sequence>VPLTKFDAVELNTEEPPMVFKAQLFALTGVQPDRQKVMVKGGTLKDDEWGNIKLKNMELPCGLTNLGNTCYMNATVQCLRSVPELKTALRRYSGALRSSGANAPSQYITAALRDLYETMDKTSSSLPPIILLQFLHMAFPQFAEKGDQGQYLQQDANECWLQMMRVLQQKLEPLEEVRSRVSAVPHQSAGLFLTLLFSMKCTEAEEEEPIKGKESQLQLSCFINQEVKYLATGLRLRLQEEITKMSPSLERNALYIKSSKLSRLPAYLTVQMVRFYYKEKESVNAKVLKDVKFPLMLDVYELCTAEVQEKMLPIRSKFKDVEDKKLEKQQEKVVKKPDAAKAVKYEPSSFSDDLGSNNSGYYDLQAVLTHQGRSSSSGHYVGWVKRKEDEWVKFDDDKVSVVSPEDILRLSGGGDWHIAYVLLYGPRRLEILEEEQ</sequence>
<evidence type="ECO:0000313" key="9">
    <source>
        <dbReference type="Proteomes" id="UP000694558"/>
    </source>
</evidence>
<dbReference type="GeneTree" id="ENSGT00390000009615"/>
<feature type="domain" description="USP" evidence="7">
    <location>
        <begin position="61"/>
        <end position="427"/>
    </location>
</feature>
<dbReference type="InterPro" id="IPR019954">
    <property type="entry name" value="Ubiquitin_CS"/>
</dbReference>